<gene>
    <name evidence="2" type="ORF">SARC_03059</name>
</gene>
<organism evidence="2 3">
    <name type="scientific">Sphaeroforma arctica JP610</name>
    <dbReference type="NCBI Taxonomy" id="667725"/>
    <lineage>
        <taxon>Eukaryota</taxon>
        <taxon>Ichthyosporea</taxon>
        <taxon>Ichthyophonida</taxon>
        <taxon>Sphaeroforma</taxon>
    </lineage>
</organism>
<feature type="compositionally biased region" description="Basic and acidic residues" evidence="1">
    <location>
        <begin position="65"/>
        <end position="96"/>
    </location>
</feature>
<feature type="compositionally biased region" description="Basic and acidic residues" evidence="1">
    <location>
        <begin position="110"/>
        <end position="138"/>
    </location>
</feature>
<dbReference type="AlphaFoldDB" id="A0A0L0G8Z9"/>
<feature type="compositionally biased region" description="Polar residues" evidence="1">
    <location>
        <begin position="169"/>
        <end position="181"/>
    </location>
</feature>
<feature type="compositionally biased region" description="Polar residues" evidence="1">
    <location>
        <begin position="98"/>
        <end position="107"/>
    </location>
</feature>
<dbReference type="RefSeq" id="XP_014158620.1">
    <property type="nucleotide sequence ID" value="XM_014303145.1"/>
</dbReference>
<dbReference type="GeneID" id="25903563"/>
<feature type="region of interest" description="Disordered" evidence="1">
    <location>
        <begin position="419"/>
        <end position="455"/>
    </location>
</feature>
<name>A0A0L0G8Z9_9EUKA</name>
<keyword evidence="3" id="KW-1185">Reference proteome</keyword>
<evidence type="ECO:0000256" key="1">
    <source>
        <dbReference type="SAM" id="MobiDB-lite"/>
    </source>
</evidence>
<accession>A0A0L0G8Z9</accession>
<dbReference type="EMBL" id="KQ241745">
    <property type="protein sequence ID" value="KNC84718.1"/>
    <property type="molecule type" value="Genomic_DNA"/>
</dbReference>
<protein>
    <submittedName>
        <fullName evidence="2">Uncharacterized protein</fullName>
    </submittedName>
</protein>
<sequence>MEEDDGFIFTRKSRTNPKAKAPTNTGKIAPAQNKGVSISHRRTVPNASEALHSGSFRSPVSSNRSRNDFHRHQSHDQRWPNHHHVDTSENRSDHIHTPSHTRQATSCRKTRLETRQEDRDDPYQHDDRPYTPDYDHTQNQRSTPRTQTNPQVGSSRRSGVHDHLPHPPQSVSQGQAPSNSSRKIRDRSQRVSSRPQYDDVPTPRGKDMAPIQSTPSIRTPNQRNIETPRSSGKSHKLSVRGGGDSSILSESSISDLRIDVPDNIPSESERLRHLLTASMSMVLDHYRAMDSNSYKLTAAEKICQEFIESDPCEIGSLQREVLPNPMNIERQTLLDQYQVPLDRLLAERAQWHMMEERHRSMATTANQDEVEQLSRDKLYADRSLHERINREQSSLMLKVEQISQTTKSLEYLERSGRDALNADADEPSGDNTATTTIPNTRIMTNRTTPASEKKTPRRLIRGIIDL</sequence>
<feature type="compositionally biased region" description="Polar residues" evidence="1">
    <location>
        <begin position="429"/>
        <end position="450"/>
    </location>
</feature>
<evidence type="ECO:0000313" key="2">
    <source>
        <dbReference type="EMBL" id="KNC84718.1"/>
    </source>
</evidence>
<feature type="region of interest" description="Disordered" evidence="1">
    <location>
        <begin position="1"/>
        <end position="248"/>
    </location>
</feature>
<evidence type="ECO:0000313" key="3">
    <source>
        <dbReference type="Proteomes" id="UP000054560"/>
    </source>
</evidence>
<feature type="compositionally biased region" description="Polar residues" evidence="1">
    <location>
        <begin position="139"/>
        <end position="157"/>
    </location>
</feature>
<dbReference type="Proteomes" id="UP000054560">
    <property type="component" value="Unassembled WGS sequence"/>
</dbReference>
<feature type="compositionally biased region" description="Polar residues" evidence="1">
    <location>
        <begin position="211"/>
        <end position="231"/>
    </location>
</feature>
<feature type="compositionally biased region" description="Polar residues" evidence="1">
    <location>
        <begin position="55"/>
        <end position="64"/>
    </location>
</feature>
<proteinExistence type="predicted"/>
<reference evidence="2 3" key="1">
    <citation type="submission" date="2011-02" db="EMBL/GenBank/DDBJ databases">
        <title>The Genome Sequence of Sphaeroforma arctica JP610.</title>
        <authorList>
            <consortium name="The Broad Institute Genome Sequencing Platform"/>
            <person name="Russ C."/>
            <person name="Cuomo C."/>
            <person name="Young S.K."/>
            <person name="Zeng Q."/>
            <person name="Gargeya S."/>
            <person name="Alvarado L."/>
            <person name="Berlin A."/>
            <person name="Chapman S.B."/>
            <person name="Chen Z."/>
            <person name="Freedman E."/>
            <person name="Gellesch M."/>
            <person name="Goldberg J."/>
            <person name="Griggs A."/>
            <person name="Gujja S."/>
            <person name="Heilman E."/>
            <person name="Heiman D."/>
            <person name="Howarth C."/>
            <person name="Mehta T."/>
            <person name="Neiman D."/>
            <person name="Pearson M."/>
            <person name="Roberts A."/>
            <person name="Saif S."/>
            <person name="Shea T."/>
            <person name="Shenoy N."/>
            <person name="Sisk P."/>
            <person name="Stolte C."/>
            <person name="Sykes S."/>
            <person name="White J."/>
            <person name="Yandava C."/>
            <person name="Burger G."/>
            <person name="Gray M.W."/>
            <person name="Holland P.W.H."/>
            <person name="King N."/>
            <person name="Lang F.B.F."/>
            <person name="Roger A.J."/>
            <person name="Ruiz-Trillo I."/>
            <person name="Haas B."/>
            <person name="Nusbaum C."/>
            <person name="Birren B."/>
        </authorList>
    </citation>
    <scope>NUCLEOTIDE SEQUENCE [LARGE SCALE GENOMIC DNA]</scope>
    <source>
        <strain evidence="2 3">JP610</strain>
    </source>
</reference>